<comment type="caution">
    <text evidence="1">The sequence shown here is derived from an EMBL/GenBank/DDBJ whole genome shotgun (WGS) entry which is preliminary data.</text>
</comment>
<dbReference type="RefSeq" id="WP_258213336.1">
    <property type="nucleotide sequence ID" value="NZ_JANQBD010000007.1"/>
</dbReference>
<protein>
    <submittedName>
        <fullName evidence="1">Uncharacterized protein</fullName>
    </submittedName>
</protein>
<organism evidence="1 2">
    <name type="scientific">Paenibacillus radicis</name>
    <name type="common">ex Xue et al. 2023</name>
    <dbReference type="NCBI Taxonomy" id="2972489"/>
    <lineage>
        <taxon>Bacteria</taxon>
        <taxon>Bacillati</taxon>
        <taxon>Bacillota</taxon>
        <taxon>Bacilli</taxon>
        <taxon>Bacillales</taxon>
        <taxon>Paenibacillaceae</taxon>
        <taxon>Paenibacillus</taxon>
    </lineage>
</organism>
<proteinExistence type="predicted"/>
<dbReference type="EMBL" id="JANQBD010000007">
    <property type="protein sequence ID" value="MCR8631735.1"/>
    <property type="molecule type" value="Genomic_DNA"/>
</dbReference>
<sequence length="130" mass="14663">MNENFIAIKTYQGELKLSHKKGDFGITVSTKELIYQKPHANYYIKLEDIISIVPFDNSNVKAITFHNRRSSGEEIIKMSSGSSHYRIYVRSVVLHNRSGIFAMGTAQFILPIHNELLMAISKYGGLSAVI</sequence>
<accession>A0ABT1YEV6</accession>
<gene>
    <name evidence="1" type="ORF">NV381_11015</name>
</gene>
<name>A0ABT1YEV6_9BACL</name>
<evidence type="ECO:0000313" key="1">
    <source>
        <dbReference type="EMBL" id="MCR8631735.1"/>
    </source>
</evidence>
<keyword evidence="2" id="KW-1185">Reference proteome</keyword>
<reference evidence="1 2" key="1">
    <citation type="submission" date="2022-08" db="EMBL/GenBank/DDBJ databases">
        <title>Paenibacillus endoradicis sp. nov., Paenibacillus radicibacter sp. nov and Paenibacillus pararadicis sp. nov., three cold-adapted plant growth-promoting bacteria isolated from root of Larix gmelinii in Great Khingan.</title>
        <authorList>
            <person name="Xue H."/>
        </authorList>
    </citation>
    <scope>NUCLEOTIDE SEQUENCE [LARGE SCALE GENOMIC DNA]</scope>
    <source>
        <strain evidence="1 2">N5-1-1-5</strain>
    </source>
</reference>
<evidence type="ECO:0000313" key="2">
    <source>
        <dbReference type="Proteomes" id="UP001300012"/>
    </source>
</evidence>
<dbReference type="Proteomes" id="UP001300012">
    <property type="component" value="Unassembled WGS sequence"/>
</dbReference>